<evidence type="ECO:0000313" key="7">
    <source>
        <dbReference type="EMBL" id="GAA4631059.1"/>
    </source>
</evidence>
<dbReference type="PANTHER" id="PTHR30250">
    <property type="entry name" value="PST FAMILY PREDICTED COLANIC ACID TRANSPORTER"/>
    <property type="match status" value="1"/>
</dbReference>
<evidence type="ECO:0000256" key="5">
    <source>
        <dbReference type="ARBA" id="ARBA00023136"/>
    </source>
</evidence>
<feature type="transmembrane region" description="Helical" evidence="6">
    <location>
        <begin position="287"/>
        <end position="310"/>
    </location>
</feature>
<comment type="subcellular location">
    <subcellularLocation>
        <location evidence="1">Cell membrane</location>
        <topology evidence="1">Multi-pass membrane protein</topology>
    </subcellularLocation>
</comment>
<name>A0ABP8UGW6_9ACTN</name>
<protein>
    <submittedName>
        <fullName evidence="7">Oligosaccharide flippase family protein</fullName>
    </submittedName>
</protein>
<feature type="transmembrane region" description="Helical" evidence="6">
    <location>
        <begin position="461"/>
        <end position="480"/>
    </location>
</feature>
<feature type="transmembrane region" description="Helical" evidence="6">
    <location>
        <begin position="100"/>
        <end position="127"/>
    </location>
</feature>
<evidence type="ECO:0000256" key="3">
    <source>
        <dbReference type="ARBA" id="ARBA00022692"/>
    </source>
</evidence>
<feature type="transmembrane region" description="Helical" evidence="6">
    <location>
        <begin position="368"/>
        <end position="392"/>
    </location>
</feature>
<organism evidence="7 8">
    <name type="scientific">Actinoallomurus vinaceus</name>
    <dbReference type="NCBI Taxonomy" id="1080074"/>
    <lineage>
        <taxon>Bacteria</taxon>
        <taxon>Bacillati</taxon>
        <taxon>Actinomycetota</taxon>
        <taxon>Actinomycetes</taxon>
        <taxon>Streptosporangiales</taxon>
        <taxon>Thermomonosporaceae</taxon>
        <taxon>Actinoallomurus</taxon>
    </lineage>
</organism>
<feature type="transmembrane region" description="Helical" evidence="6">
    <location>
        <begin position="25"/>
        <end position="51"/>
    </location>
</feature>
<feature type="transmembrane region" description="Helical" evidence="6">
    <location>
        <begin position="331"/>
        <end position="356"/>
    </location>
</feature>
<keyword evidence="5 6" id="KW-0472">Membrane</keyword>
<dbReference type="Proteomes" id="UP001501442">
    <property type="component" value="Unassembled WGS sequence"/>
</dbReference>
<keyword evidence="8" id="KW-1185">Reference proteome</keyword>
<feature type="transmembrane region" description="Helical" evidence="6">
    <location>
        <begin position="57"/>
        <end position="79"/>
    </location>
</feature>
<evidence type="ECO:0000256" key="6">
    <source>
        <dbReference type="SAM" id="Phobius"/>
    </source>
</evidence>
<comment type="caution">
    <text evidence="7">The sequence shown here is derived from an EMBL/GenBank/DDBJ whole genome shotgun (WGS) entry which is preliminary data.</text>
</comment>
<dbReference type="RefSeq" id="WP_345434337.1">
    <property type="nucleotide sequence ID" value="NZ_BAABHK010000009.1"/>
</dbReference>
<proteinExistence type="predicted"/>
<evidence type="ECO:0000256" key="4">
    <source>
        <dbReference type="ARBA" id="ARBA00022989"/>
    </source>
</evidence>
<evidence type="ECO:0000256" key="1">
    <source>
        <dbReference type="ARBA" id="ARBA00004651"/>
    </source>
</evidence>
<evidence type="ECO:0000256" key="2">
    <source>
        <dbReference type="ARBA" id="ARBA00022475"/>
    </source>
</evidence>
<evidence type="ECO:0000313" key="8">
    <source>
        <dbReference type="Proteomes" id="UP001501442"/>
    </source>
</evidence>
<keyword evidence="3 6" id="KW-0812">Transmembrane</keyword>
<keyword evidence="2" id="KW-1003">Cell membrane</keyword>
<sequence>MTTQADAAERADRARRSHFREFARGGIIGLVGSGVAALGGFLLTVVVARALGPAQTGVFFTVVALFMILTEVTELGADTGLVRSTARLRALGRTGDLRRLVVAALVPVLAVGAVTGLAVFALAPWLAGLLVDAAHHDDAVFLLRVCGPVLSVSAARNVALSGTRGLGSLTAFTVQANVITPLSRPVLVIAVAALGYGASAVMVAWSLPIALTFVAAVVILWRLVRRAEAEPPAAAPEQAPPGPDDPSAVREFWAFSGLRGVAAMLEIVVVWLGVPLVSAMVSSHDAGIYATAGRFITTGTLVLAATRLAVAPQIAGLLARGETRQAEDLNAVATGWVVAASWPLYLALAVFGPFVLTLFGQDFRGGATALAILASAMALVLATGNVQTVLLMGGKSSWNLLDKVVVVVVMVVLHLLLVPPFGIVGAAVAWGLSMLVDNGLAVVQVRYLMGLRLRTRTLAPVGAWALVWFGGLGVALRALFGTGLPVFGAYAVLATCGYGAVLWRLRHVLHADVMVGALRSRGRGGRADENEEG</sequence>
<feature type="transmembrane region" description="Helical" evidence="6">
    <location>
        <begin position="202"/>
        <end position="224"/>
    </location>
</feature>
<gene>
    <name evidence="7" type="ORF">GCM10023196_058890</name>
</gene>
<keyword evidence="4 6" id="KW-1133">Transmembrane helix</keyword>
<feature type="transmembrane region" description="Helical" evidence="6">
    <location>
        <begin position="260"/>
        <end position="281"/>
    </location>
</feature>
<feature type="transmembrane region" description="Helical" evidence="6">
    <location>
        <begin position="486"/>
        <end position="505"/>
    </location>
</feature>
<dbReference type="EMBL" id="BAABHK010000009">
    <property type="protein sequence ID" value="GAA4631059.1"/>
    <property type="molecule type" value="Genomic_DNA"/>
</dbReference>
<feature type="transmembrane region" description="Helical" evidence="6">
    <location>
        <begin position="404"/>
        <end position="423"/>
    </location>
</feature>
<dbReference type="InterPro" id="IPR002797">
    <property type="entry name" value="Polysacc_synth"/>
</dbReference>
<feature type="transmembrane region" description="Helical" evidence="6">
    <location>
        <begin position="429"/>
        <end position="449"/>
    </location>
</feature>
<dbReference type="InterPro" id="IPR050833">
    <property type="entry name" value="Poly_Biosynth_Transport"/>
</dbReference>
<accession>A0ABP8UGW6</accession>
<dbReference type="PANTHER" id="PTHR30250:SF11">
    <property type="entry name" value="O-ANTIGEN TRANSPORTER-RELATED"/>
    <property type="match status" value="1"/>
</dbReference>
<dbReference type="Pfam" id="PF01943">
    <property type="entry name" value="Polysacc_synt"/>
    <property type="match status" value="1"/>
</dbReference>
<reference evidence="8" key="1">
    <citation type="journal article" date="2019" name="Int. J. Syst. Evol. Microbiol.">
        <title>The Global Catalogue of Microorganisms (GCM) 10K type strain sequencing project: providing services to taxonomists for standard genome sequencing and annotation.</title>
        <authorList>
            <consortium name="The Broad Institute Genomics Platform"/>
            <consortium name="The Broad Institute Genome Sequencing Center for Infectious Disease"/>
            <person name="Wu L."/>
            <person name="Ma J."/>
        </authorList>
    </citation>
    <scope>NUCLEOTIDE SEQUENCE [LARGE SCALE GENOMIC DNA]</scope>
    <source>
        <strain evidence="8">JCM 17939</strain>
    </source>
</reference>